<dbReference type="PANTHER" id="PTHR45458">
    <property type="entry name" value="SHORT-CHAIN DEHYDROGENASE/REDUCTASE SDR"/>
    <property type="match status" value="1"/>
</dbReference>
<dbReference type="SMART" id="SM00822">
    <property type="entry name" value="PKS_KR"/>
    <property type="match status" value="1"/>
</dbReference>
<organism evidence="4 5">
    <name type="scientific">Vreelandella arcis</name>
    <dbReference type="NCBI Taxonomy" id="416873"/>
    <lineage>
        <taxon>Bacteria</taxon>
        <taxon>Pseudomonadati</taxon>
        <taxon>Pseudomonadota</taxon>
        <taxon>Gammaproteobacteria</taxon>
        <taxon>Oceanospirillales</taxon>
        <taxon>Halomonadaceae</taxon>
        <taxon>Vreelandella</taxon>
    </lineage>
</organism>
<dbReference type="OrthoDB" id="5786478at2"/>
<evidence type="ECO:0000256" key="2">
    <source>
        <dbReference type="RuleBase" id="RU000363"/>
    </source>
</evidence>
<sequence>MKSTVLITGANRGVGLALAEHYFDAGYRVLGVCRQSSEALDCVADQVVEGIDITQPDDIARLVQVLDGQTLDLLINNAGLLRDESLGSLDFDSIREQMEINAYAPMRVAEALIPNLKQGSKIANITSRMGSIADNDSGGRYGYRASKAALNALGKSLAIDLKPRGIAVAQIHPGYVQTRMVNFGGLISPQEAALGIAARIEALTLDNSGGFWHSNGESLPW</sequence>
<dbReference type="InterPro" id="IPR052184">
    <property type="entry name" value="SDR_enzymes"/>
</dbReference>
<proteinExistence type="inferred from homology"/>
<comment type="similarity">
    <text evidence="1 2">Belongs to the short-chain dehydrogenases/reductases (SDR) family.</text>
</comment>
<dbReference type="CDD" id="cd05325">
    <property type="entry name" value="carb_red_sniffer_like_SDR_c"/>
    <property type="match status" value="1"/>
</dbReference>
<dbReference type="GO" id="GO:0016616">
    <property type="term" value="F:oxidoreductase activity, acting on the CH-OH group of donors, NAD or NADP as acceptor"/>
    <property type="evidence" value="ECO:0007669"/>
    <property type="project" value="TreeGrafter"/>
</dbReference>
<evidence type="ECO:0000256" key="1">
    <source>
        <dbReference type="ARBA" id="ARBA00006484"/>
    </source>
</evidence>
<dbReference type="PRINTS" id="PR00081">
    <property type="entry name" value="GDHRDH"/>
</dbReference>
<dbReference type="AlphaFoldDB" id="A0A1H0AKK4"/>
<dbReference type="PANTHER" id="PTHR45458:SF1">
    <property type="entry name" value="SHORT CHAIN DEHYDROGENASE"/>
    <property type="match status" value="1"/>
</dbReference>
<name>A0A1H0AKK4_9GAMM</name>
<dbReference type="Proteomes" id="UP000199677">
    <property type="component" value="Unassembled WGS sequence"/>
</dbReference>
<dbReference type="PRINTS" id="PR00080">
    <property type="entry name" value="SDRFAMILY"/>
</dbReference>
<dbReference type="SUPFAM" id="SSF51735">
    <property type="entry name" value="NAD(P)-binding Rossmann-fold domains"/>
    <property type="match status" value="1"/>
</dbReference>
<dbReference type="InterPro" id="IPR057326">
    <property type="entry name" value="KR_dom"/>
</dbReference>
<gene>
    <name evidence="4" type="ORF">SAMN04487951_104152</name>
</gene>
<evidence type="ECO:0000313" key="5">
    <source>
        <dbReference type="Proteomes" id="UP000199677"/>
    </source>
</evidence>
<dbReference type="InterPro" id="IPR002347">
    <property type="entry name" value="SDR_fam"/>
</dbReference>
<feature type="domain" description="Ketoreductase" evidence="3">
    <location>
        <begin position="3"/>
        <end position="174"/>
    </location>
</feature>
<dbReference type="EMBL" id="FNII01000004">
    <property type="protein sequence ID" value="SDN34080.1"/>
    <property type="molecule type" value="Genomic_DNA"/>
</dbReference>
<protein>
    <submittedName>
        <fullName evidence="4">Short-chain dehydrogenase</fullName>
    </submittedName>
</protein>
<dbReference type="InterPro" id="IPR036291">
    <property type="entry name" value="NAD(P)-bd_dom_sf"/>
</dbReference>
<dbReference type="STRING" id="416873.SAMN04487951_104152"/>
<accession>A0A1H0AKK4</accession>
<dbReference type="Gene3D" id="3.40.50.720">
    <property type="entry name" value="NAD(P)-binding Rossmann-like Domain"/>
    <property type="match status" value="1"/>
</dbReference>
<reference evidence="5" key="1">
    <citation type="submission" date="2016-10" db="EMBL/GenBank/DDBJ databases">
        <authorList>
            <person name="Varghese N."/>
            <person name="Submissions S."/>
        </authorList>
    </citation>
    <scope>NUCLEOTIDE SEQUENCE [LARGE SCALE GENOMIC DNA]</scope>
    <source>
        <strain evidence="5">CGMCC 1.6494</strain>
    </source>
</reference>
<evidence type="ECO:0000313" key="4">
    <source>
        <dbReference type="EMBL" id="SDN34080.1"/>
    </source>
</evidence>
<evidence type="ECO:0000259" key="3">
    <source>
        <dbReference type="SMART" id="SM00822"/>
    </source>
</evidence>
<keyword evidence="5" id="KW-1185">Reference proteome</keyword>
<dbReference type="RefSeq" id="WP_089703501.1">
    <property type="nucleotide sequence ID" value="NZ_FNII01000004.1"/>
</dbReference>
<dbReference type="Pfam" id="PF00106">
    <property type="entry name" value="adh_short"/>
    <property type="match status" value="1"/>
</dbReference>